<evidence type="ECO:0000313" key="2">
    <source>
        <dbReference type="Proteomes" id="UP000886595"/>
    </source>
</evidence>
<gene>
    <name evidence="1" type="ORF">Bca52824_063829</name>
</gene>
<reference evidence="1 2" key="1">
    <citation type="submission" date="2020-02" db="EMBL/GenBank/DDBJ databases">
        <authorList>
            <person name="Ma Q."/>
            <person name="Huang Y."/>
            <person name="Song X."/>
            <person name="Pei D."/>
        </authorList>
    </citation>
    <scope>NUCLEOTIDE SEQUENCE [LARGE SCALE GENOMIC DNA]</scope>
    <source>
        <strain evidence="1">Sxm20200214</strain>
        <tissue evidence="1">Leaf</tissue>
    </source>
</reference>
<protein>
    <submittedName>
        <fullName evidence="1">Uncharacterized protein</fullName>
    </submittedName>
</protein>
<evidence type="ECO:0000313" key="1">
    <source>
        <dbReference type="EMBL" id="KAG2269274.1"/>
    </source>
</evidence>
<comment type="caution">
    <text evidence="1">The sequence shown here is derived from an EMBL/GenBank/DDBJ whole genome shotgun (WGS) entry which is preliminary data.</text>
</comment>
<dbReference type="AlphaFoldDB" id="A0A8X7QKM2"/>
<keyword evidence="2" id="KW-1185">Reference proteome</keyword>
<dbReference type="Proteomes" id="UP000886595">
    <property type="component" value="Unassembled WGS sequence"/>
</dbReference>
<accession>A0A8X7QKM2</accession>
<dbReference type="EMBL" id="JAAMPC010000013">
    <property type="protein sequence ID" value="KAG2269274.1"/>
    <property type="molecule type" value="Genomic_DNA"/>
</dbReference>
<proteinExistence type="predicted"/>
<organism evidence="1 2">
    <name type="scientific">Brassica carinata</name>
    <name type="common">Ethiopian mustard</name>
    <name type="synonym">Abyssinian cabbage</name>
    <dbReference type="NCBI Taxonomy" id="52824"/>
    <lineage>
        <taxon>Eukaryota</taxon>
        <taxon>Viridiplantae</taxon>
        <taxon>Streptophyta</taxon>
        <taxon>Embryophyta</taxon>
        <taxon>Tracheophyta</taxon>
        <taxon>Spermatophyta</taxon>
        <taxon>Magnoliopsida</taxon>
        <taxon>eudicotyledons</taxon>
        <taxon>Gunneridae</taxon>
        <taxon>Pentapetalae</taxon>
        <taxon>rosids</taxon>
        <taxon>malvids</taxon>
        <taxon>Brassicales</taxon>
        <taxon>Brassicaceae</taxon>
        <taxon>Brassiceae</taxon>
        <taxon>Brassica</taxon>
    </lineage>
</organism>
<name>A0A8X7QKM2_BRACI</name>
<sequence length="139" mass="15586">MNSLEDGCSVETGSMEVPWKGSGVRPMNGSYQYSRQVDADGVNPPVLLSTQLEKVNNGAGLPIGQLDPTETDWTMDECKIFVWTTWIRVVTLTKEWLRDDTWLVHEWACDQMDPLGLSGMGRSQKCDTLENSMGRFPNV</sequence>